<dbReference type="PANTHER" id="PTHR46206:SF1">
    <property type="entry name" value="P450, PUTATIVE (EUROFUNG)-RELATED"/>
    <property type="match status" value="1"/>
</dbReference>
<sequence>MSFVTVAQWVQLLGTGRVLVVGVFLFFFGSFIVDFTWKPRYPKSLPRVGYGDGVFATMKNWLGYVLHFNDWVAEGYQKYSKHGRAFVVPSAASRPNEIVVPRSSTRWLVEAPERALSTHEAHEDVMYTQYNFLGADDRFPIGVIHRHLARNLVPLIPGIQEEVEAAVDAALSRSLDATGAATPVPDSEGWFTVSLWELWLAIVPRVTNRLLVGAPACRDEAFLAHMVQFADTVVRNSFILNMFPKILHPVVGRVVALPNWWHWWKASRIVQPTIEERLRSMASKQPRRRDSGFDTLPSGELEAEEDFITWLIRQAVADGNLHELDPSRLSQRILPVEFAAIHTTVITGHSLILDLLSSDPSSGYLDAIREETDRVLREECDGTWTKNGLSRLYRTDSAIKESMRRSNFATSLTKKKVVAPEGITNPIEGWHAPYGATLMLDLADIHHDPDIYDRPEDYDAFRFARIREQFEARPPGERDPEEGLRVMKQGMVTTSDTYLAFGHGRHACPGRFFVAHELKMILAHLLRHYDLKPLAERPQPQWIGQTIIPPIQATIQVRRRKLAGA</sequence>
<dbReference type="EMBL" id="JAZHXJ010000030">
    <property type="protein sequence ID" value="KAL1880592.1"/>
    <property type="molecule type" value="Genomic_DNA"/>
</dbReference>
<keyword evidence="9" id="KW-1133">Transmembrane helix</keyword>
<dbReference type="CDD" id="cd11041">
    <property type="entry name" value="CYP503A1-like"/>
    <property type="match status" value="1"/>
</dbReference>
<comment type="cofactor">
    <cofactor evidence="1">
        <name>heme</name>
        <dbReference type="ChEBI" id="CHEBI:30413"/>
    </cofactor>
</comment>
<keyword evidence="9" id="KW-0472">Membrane</keyword>
<keyword evidence="3 8" id="KW-0349">Heme</keyword>
<evidence type="ECO:0000256" key="1">
    <source>
        <dbReference type="ARBA" id="ARBA00001971"/>
    </source>
</evidence>
<dbReference type="Pfam" id="PF00067">
    <property type="entry name" value="p450"/>
    <property type="match status" value="1"/>
</dbReference>
<accession>A0ABR3XX67</accession>
<evidence type="ECO:0000256" key="6">
    <source>
        <dbReference type="ARBA" id="ARBA00023004"/>
    </source>
</evidence>
<evidence type="ECO:0008006" key="12">
    <source>
        <dbReference type="Google" id="ProtNLM"/>
    </source>
</evidence>
<reference evidence="10 11" key="1">
    <citation type="journal article" date="2024" name="Commun. Biol.">
        <title>Comparative genomic analysis of thermophilic fungi reveals convergent evolutionary adaptations and gene losses.</title>
        <authorList>
            <person name="Steindorff A.S."/>
            <person name="Aguilar-Pontes M.V."/>
            <person name="Robinson A.J."/>
            <person name="Andreopoulos B."/>
            <person name="LaButti K."/>
            <person name="Kuo A."/>
            <person name="Mondo S."/>
            <person name="Riley R."/>
            <person name="Otillar R."/>
            <person name="Haridas S."/>
            <person name="Lipzen A."/>
            <person name="Grimwood J."/>
            <person name="Schmutz J."/>
            <person name="Clum A."/>
            <person name="Reid I.D."/>
            <person name="Moisan M.C."/>
            <person name="Butler G."/>
            <person name="Nguyen T.T.M."/>
            <person name="Dewar K."/>
            <person name="Conant G."/>
            <person name="Drula E."/>
            <person name="Henrissat B."/>
            <person name="Hansel C."/>
            <person name="Singer S."/>
            <person name="Hutchinson M.I."/>
            <person name="de Vries R.P."/>
            <person name="Natvig D.O."/>
            <person name="Powell A.J."/>
            <person name="Tsang A."/>
            <person name="Grigoriev I.V."/>
        </authorList>
    </citation>
    <scope>NUCLEOTIDE SEQUENCE [LARGE SCALE GENOMIC DNA]</scope>
    <source>
        <strain evidence="10 11">ATCC 24622</strain>
    </source>
</reference>
<organism evidence="10 11">
    <name type="scientific">Phialemonium thermophilum</name>
    <dbReference type="NCBI Taxonomy" id="223376"/>
    <lineage>
        <taxon>Eukaryota</taxon>
        <taxon>Fungi</taxon>
        <taxon>Dikarya</taxon>
        <taxon>Ascomycota</taxon>
        <taxon>Pezizomycotina</taxon>
        <taxon>Sordariomycetes</taxon>
        <taxon>Sordariomycetidae</taxon>
        <taxon>Cephalothecales</taxon>
        <taxon>Cephalothecaceae</taxon>
        <taxon>Phialemonium</taxon>
    </lineage>
</organism>
<evidence type="ECO:0000256" key="5">
    <source>
        <dbReference type="ARBA" id="ARBA00023002"/>
    </source>
</evidence>
<dbReference type="PANTHER" id="PTHR46206">
    <property type="entry name" value="CYTOCHROME P450"/>
    <property type="match status" value="1"/>
</dbReference>
<dbReference type="PRINTS" id="PR00465">
    <property type="entry name" value="EP450IV"/>
</dbReference>
<dbReference type="InterPro" id="IPR036396">
    <property type="entry name" value="Cyt_P450_sf"/>
</dbReference>
<name>A0ABR3XX67_9PEZI</name>
<evidence type="ECO:0000256" key="2">
    <source>
        <dbReference type="ARBA" id="ARBA00010617"/>
    </source>
</evidence>
<keyword evidence="9" id="KW-0812">Transmembrane</keyword>
<evidence type="ECO:0000313" key="11">
    <source>
        <dbReference type="Proteomes" id="UP001586593"/>
    </source>
</evidence>
<keyword evidence="11" id="KW-1185">Reference proteome</keyword>
<comment type="caution">
    <text evidence="10">The sequence shown here is derived from an EMBL/GenBank/DDBJ whole genome shotgun (WGS) entry which is preliminary data.</text>
</comment>
<evidence type="ECO:0000256" key="9">
    <source>
        <dbReference type="SAM" id="Phobius"/>
    </source>
</evidence>
<dbReference type="Proteomes" id="UP001586593">
    <property type="component" value="Unassembled WGS sequence"/>
</dbReference>
<protein>
    <recommendedName>
        <fullName evidence="12">Cytochrome P450</fullName>
    </recommendedName>
</protein>
<evidence type="ECO:0000256" key="8">
    <source>
        <dbReference type="RuleBase" id="RU000461"/>
    </source>
</evidence>
<evidence type="ECO:0000256" key="7">
    <source>
        <dbReference type="ARBA" id="ARBA00023033"/>
    </source>
</evidence>
<dbReference type="InterPro" id="IPR017972">
    <property type="entry name" value="Cyt_P450_CS"/>
</dbReference>
<proteinExistence type="inferred from homology"/>
<dbReference type="InterPro" id="IPR001128">
    <property type="entry name" value="Cyt_P450"/>
</dbReference>
<feature type="transmembrane region" description="Helical" evidence="9">
    <location>
        <begin position="18"/>
        <end position="37"/>
    </location>
</feature>
<keyword evidence="5 8" id="KW-0560">Oxidoreductase</keyword>
<dbReference type="PROSITE" id="PS00086">
    <property type="entry name" value="CYTOCHROME_P450"/>
    <property type="match status" value="1"/>
</dbReference>
<gene>
    <name evidence="10" type="ORF">VTK73DRAFT_5397</name>
</gene>
<evidence type="ECO:0000256" key="3">
    <source>
        <dbReference type="ARBA" id="ARBA00022617"/>
    </source>
</evidence>
<evidence type="ECO:0000256" key="4">
    <source>
        <dbReference type="ARBA" id="ARBA00022723"/>
    </source>
</evidence>
<evidence type="ECO:0000313" key="10">
    <source>
        <dbReference type="EMBL" id="KAL1880592.1"/>
    </source>
</evidence>
<dbReference type="SUPFAM" id="SSF48264">
    <property type="entry name" value="Cytochrome P450"/>
    <property type="match status" value="1"/>
</dbReference>
<dbReference type="InterPro" id="IPR002403">
    <property type="entry name" value="Cyt_P450_E_grp-IV"/>
</dbReference>
<dbReference type="Gene3D" id="1.10.630.10">
    <property type="entry name" value="Cytochrome P450"/>
    <property type="match status" value="1"/>
</dbReference>
<keyword evidence="7 8" id="KW-0503">Monooxygenase</keyword>
<comment type="similarity">
    <text evidence="2 8">Belongs to the cytochrome P450 family.</text>
</comment>
<keyword evidence="6 8" id="KW-0408">Iron</keyword>
<keyword evidence="4 8" id="KW-0479">Metal-binding</keyword>